<sequence length="437" mass="49536">MKHYLLIILIGFGFLVACNEENTSYEVGQDFIDSNTLVFEVDTLTLKTSTIISDSLITSGTSRILVGALQDDDFGDLTAQNYFSVYSTTFSLDDDAVFDSIALIMHYDRYYYGDTTLVQNYKVHEITEVFEPNDDDDYFYNTSSLEYSEDILGEQSFTPYPNKKDSINISLNYAFGENIFNKIVDNEITEYDDLIKEFRGITIKSDTDTNTVLGFKTSTGSTTIRMYYTLADDDNSEDNDHYLDLLVQGGNYIFNNITSDKTNTVLNNLNDSEDILPSTDTNNKTYIQSGTGVSMRVEMPTLATLNDLENDGTTLGAWIKIFPDHSSYDNIDLIDSLAVYVVDDKNRTIKQLTSLSGSNIYAKFNSEEDEFNSSIYYSVDASSFVEEILTSSYTLDYALRFEFPSNSSTINRLLIHDPESPENSDYKMKLLLTYLTY</sequence>
<keyword evidence="2" id="KW-1185">Reference proteome</keyword>
<dbReference type="InterPro" id="IPR025366">
    <property type="entry name" value="DUF4270"/>
</dbReference>
<protein>
    <submittedName>
        <fullName evidence="1">DUF4270 family protein</fullName>
    </submittedName>
</protein>
<name>A0ABW3WK70_9FLAO</name>
<accession>A0ABW3WK70</accession>
<comment type="caution">
    <text evidence="1">The sequence shown here is derived from an EMBL/GenBank/DDBJ whole genome shotgun (WGS) entry which is preliminary data.</text>
</comment>
<dbReference type="Pfam" id="PF14092">
    <property type="entry name" value="DUF4270"/>
    <property type="match status" value="1"/>
</dbReference>
<dbReference type="EMBL" id="JBHTMV010000001">
    <property type="protein sequence ID" value="MFD1292287.1"/>
    <property type="molecule type" value="Genomic_DNA"/>
</dbReference>
<reference evidence="2" key="1">
    <citation type="journal article" date="2019" name="Int. J. Syst. Evol. Microbiol.">
        <title>The Global Catalogue of Microorganisms (GCM) 10K type strain sequencing project: providing services to taxonomists for standard genome sequencing and annotation.</title>
        <authorList>
            <consortium name="The Broad Institute Genomics Platform"/>
            <consortium name="The Broad Institute Genome Sequencing Center for Infectious Disease"/>
            <person name="Wu L."/>
            <person name="Ma J."/>
        </authorList>
    </citation>
    <scope>NUCLEOTIDE SEQUENCE [LARGE SCALE GENOMIC DNA]</scope>
    <source>
        <strain evidence="2">CCUG 62221</strain>
    </source>
</reference>
<organism evidence="1 2">
    <name type="scientific">Lutibacter holmesii</name>
    <dbReference type="NCBI Taxonomy" id="1137985"/>
    <lineage>
        <taxon>Bacteria</taxon>
        <taxon>Pseudomonadati</taxon>
        <taxon>Bacteroidota</taxon>
        <taxon>Flavobacteriia</taxon>
        <taxon>Flavobacteriales</taxon>
        <taxon>Flavobacteriaceae</taxon>
        <taxon>Lutibacter</taxon>
    </lineage>
</organism>
<evidence type="ECO:0000313" key="2">
    <source>
        <dbReference type="Proteomes" id="UP001597241"/>
    </source>
</evidence>
<dbReference type="RefSeq" id="WP_386806812.1">
    <property type="nucleotide sequence ID" value="NZ_JBHTMV010000001.1"/>
</dbReference>
<dbReference type="Proteomes" id="UP001597241">
    <property type="component" value="Unassembled WGS sequence"/>
</dbReference>
<evidence type="ECO:0000313" key="1">
    <source>
        <dbReference type="EMBL" id="MFD1292287.1"/>
    </source>
</evidence>
<proteinExistence type="predicted"/>
<dbReference type="PROSITE" id="PS51257">
    <property type="entry name" value="PROKAR_LIPOPROTEIN"/>
    <property type="match status" value="1"/>
</dbReference>
<gene>
    <name evidence="1" type="ORF">ACFQ5N_00440</name>
</gene>